<dbReference type="EMBL" id="UGUU01000001">
    <property type="protein sequence ID" value="SUD40090.1"/>
    <property type="molecule type" value="Genomic_DNA"/>
</dbReference>
<sequence>MCPEFPQFVYIFERLLSVLLLPVNSRQVSMLICAASNRFCLETLDKEAKPQQSEEVEAG</sequence>
<gene>
    <name evidence="1" type="ORF">NCTC10899_02922</name>
</gene>
<proteinExistence type="predicted"/>
<accession>A0A379IV11</accession>
<evidence type="ECO:0000313" key="1">
    <source>
        <dbReference type="EMBL" id="SUD40090.1"/>
    </source>
</evidence>
<reference evidence="1 2" key="1">
    <citation type="submission" date="2018-06" db="EMBL/GenBank/DDBJ databases">
        <authorList>
            <consortium name="Pathogen Informatics"/>
            <person name="Doyle S."/>
        </authorList>
    </citation>
    <scope>NUCLEOTIDE SEQUENCE [LARGE SCALE GENOMIC DNA]</scope>
    <source>
        <strain evidence="1 2">NCTC10899</strain>
    </source>
</reference>
<evidence type="ECO:0000313" key="2">
    <source>
        <dbReference type="Proteomes" id="UP000254260"/>
    </source>
</evidence>
<protein>
    <submittedName>
        <fullName evidence="1">Uncharacterized protein</fullName>
    </submittedName>
</protein>
<name>A0A379IV11_ECTME</name>
<organism evidence="1 2">
    <name type="scientific">Ectopseudomonas mendocina</name>
    <name type="common">Pseudomonas mendocina</name>
    <dbReference type="NCBI Taxonomy" id="300"/>
    <lineage>
        <taxon>Bacteria</taxon>
        <taxon>Pseudomonadati</taxon>
        <taxon>Pseudomonadota</taxon>
        <taxon>Gammaproteobacteria</taxon>
        <taxon>Pseudomonadales</taxon>
        <taxon>Pseudomonadaceae</taxon>
        <taxon>Ectopseudomonas</taxon>
    </lineage>
</organism>
<dbReference type="AlphaFoldDB" id="A0A379IV11"/>
<dbReference type="Proteomes" id="UP000254260">
    <property type="component" value="Unassembled WGS sequence"/>
</dbReference>